<sequence>MRQKAALRWSSYMSTETEKAIRSAAMPGHLFARQRFTNHYMPQSRRPACKCVHLSLEGGHGHESFS</sequence>
<dbReference type="EMBL" id="KN832109">
    <property type="protein sequence ID" value="KIN94190.1"/>
    <property type="molecule type" value="Genomic_DNA"/>
</dbReference>
<gene>
    <name evidence="1" type="ORF">M404DRAFT_1008540</name>
</gene>
<organism evidence="1 2">
    <name type="scientific">Pisolithus tinctorius Marx 270</name>
    <dbReference type="NCBI Taxonomy" id="870435"/>
    <lineage>
        <taxon>Eukaryota</taxon>
        <taxon>Fungi</taxon>
        <taxon>Dikarya</taxon>
        <taxon>Basidiomycota</taxon>
        <taxon>Agaricomycotina</taxon>
        <taxon>Agaricomycetes</taxon>
        <taxon>Agaricomycetidae</taxon>
        <taxon>Boletales</taxon>
        <taxon>Sclerodermatineae</taxon>
        <taxon>Pisolithaceae</taxon>
        <taxon>Pisolithus</taxon>
    </lineage>
</organism>
<dbReference type="AlphaFoldDB" id="A0A0C3NEK2"/>
<reference evidence="1 2" key="1">
    <citation type="submission" date="2014-04" db="EMBL/GenBank/DDBJ databases">
        <authorList>
            <consortium name="DOE Joint Genome Institute"/>
            <person name="Kuo A."/>
            <person name="Kohler A."/>
            <person name="Costa M.D."/>
            <person name="Nagy L.G."/>
            <person name="Floudas D."/>
            <person name="Copeland A."/>
            <person name="Barry K.W."/>
            <person name="Cichocki N."/>
            <person name="Veneault-Fourrey C."/>
            <person name="LaButti K."/>
            <person name="Lindquist E.A."/>
            <person name="Lipzen A."/>
            <person name="Lundell T."/>
            <person name="Morin E."/>
            <person name="Murat C."/>
            <person name="Sun H."/>
            <person name="Tunlid A."/>
            <person name="Henrissat B."/>
            <person name="Grigoriev I.V."/>
            <person name="Hibbett D.S."/>
            <person name="Martin F."/>
            <person name="Nordberg H.P."/>
            <person name="Cantor M.N."/>
            <person name="Hua S.X."/>
        </authorList>
    </citation>
    <scope>NUCLEOTIDE SEQUENCE [LARGE SCALE GENOMIC DNA]</scope>
    <source>
        <strain evidence="1 2">Marx 270</strain>
    </source>
</reference>
<proteinExistence type="predicted"/>
<dbReference type="InParanoid" id="A0A0C3NEK2"/>
<reference evidence="2" key="2">
    <citation type="submission" date="2015-01" db="EMBL/GenBank/DDBJ databases">
        <title>Evolutionary Origins and Diversification of the Mycorrhizal Mutualists.</title>
        <authorList>
            <consortium name="DOE Joint Genome Institute"/>
            <consortium name="Mycorrhizal Genomics Consortium"/>
            <person name="Kohler A."/>
            <person name="Kuo A."/>
            <person name="Nagy L.G."/>
            <person name="Floudas D."/>
            <person name="Copeland A."/>
            <person name="Barry K.W."/>
            <person name="Cichocki N."/>
            <person name="Veneault-Fourrey C."/>
            <person name="LaButti K."/>
            <person name="Lindquist E.A."/>
            <person name="Lipzen A."/>
            <person name="Lundell T."/>
            <person name="Morin E."/>
            <person name="Murat C."/>
            <person name="Riley R."/>
            <person name="Ohm R."/>
            <person name="Sun H."/>
            <person name="Tunlid A."/>
            <person name="Henrissat B."/>
            <person name="Grigoriev I.V."/>
            <person name="Hibbett D.S."/>
            <person name="Martin F."/>
        </authorList>
    </citation>
    <scope>NUCLEOTIDE SEQUENCE [LARGE SCALE GENOMIC DNA]</scope>
    <source>
        <strain evidence="2">Marx 270</strain>
    </source>
</reference>
<evidence type="ECO:0000313" key="2">
    <source>
        <dbReference type="Proteomes" id="UP000054217"/>
    </source>
</evidence>
<keyword evidence="2" id="KW-1185">Reference proteome</keyword>
<dbReference type="Proteomes" id="UP000054217">
    <property type="component" value="Unassembled WGS sequence"/>
</dbReference>
<evidence type="ECO:0000313" key="1">
    <source>
        <dbReference type="EMBL" id="KIN94190.1"/>
    </source>
</evidence>
<protein>
    <submittedName>
        <fullName evidence="1">Uncharacterized protein</fullName>
    </submittedName>
</protein>
<dbReference type="HOGENOM" id="CLU_2832201_0_0_1"/>
<accession>A0A0C3NEK2</accession>
<name>A0A0C3NEK2_PISTI</name>